<dbReference type="OrthoDB" id="3182597at2"/>
<accession>A0A1B1YC07</accession>
<dbReference type="PANTHER" id="PTHR37826:SF3">
    <property type="entry name" value="J DOMAIN-CONTAINING PROTEIN"/>
    <property type="match status" value="1"/>
</dbReference>
<gene>
    <name evidence="2" type="ORF">CSTERTH_04230</name>
</gene>
<dbReference type="RefSeq" id="WP_015358580.1">
    <property type="nucleotide sequence ID" value="NZ_CP014672.1"/>
</dbReference>
<keyword evidence="1" id="KW-1133">Transmembrane helix</keyword>
<evidence type="ECO:0000256" key="1">
    <source>
        <dbReference type="SAM" id="Phobius"/>
    </source>
</evidence>
<dbReference type="PANTHER" id="PTHR37826">
    <property type="entry name" value="FLOTILLIN BAND_7_5 DOMAIN PROTEIN"/>
    <property type="match status" value="1"/>
</dbReference>
<dbReference type="AlphaFoldDB" id="A0A1B1YC07"/>
<evidence type="ECO:0000313" key="2">
    <source>
        <dbReference type="EMBL" id="ANW98299.1"/>
    </source>
</evidence>
<evidence type="ECO:0000313" key="3">
    <source>
        <dbReference type="Proteomes" id="UP000092971"/>
    </source>
</evidence>
<reference evidence="2 3" key="1">
    <citation type="submission" date="2016-02" db="EMBL/GenBank/DDBJ databases">
        <title>Comparison of Clostridium stercorarium subspecies using comparative genomics and transcriptomics.</title>
        <authorList>
            <person name="Schellenberg J."/>
            <person name="Thallinger G."/>
            <person name="Levin D.B."/>
            <person name="Zhang X."/>
            <person name="Alvare G."/>
            <person name="Fristensky B."/>
            <person name="Sparling R."/>
        </authorList>
    </citation>
    <scope>NUCLEOTIDE SEQUENCE [LARGE SCALE GENOMIC DNA]</scope>
    <source>
        <strain evidence="2 3">DSM 2910</strain>
    </source>
</reference>
<keyword evidence="1" id="KW-0472">Membrane</keyword>
<name>A0A1B1YC07_THEST</name>
<dbReference type="Proteomes" id="UP000092971">
    <property type="component" value="Chromosome"/>
</dbReference>
<protein>
    <submittedName>
        <fullName evidence="2">Uncharacterized protein</fullName>
    </submittedName>
</protein>
<keyword evidence="1" id="KW-0812">Transmembrane</keyword>
<feature type="transmembrane region" description="Helical" evidence="1">
    <location>
        <begin position="344"/>
        <end position="364"/>
    </location>
</feature>
<sequence>MSEVTQSTQEVIHQFPCSGCGADMVFDVEKQALSCPYCENIIEINAENSSIKEYPIEAAAETASRNWGGKTVIIHCDSCGAETVMDANRLTAECAFCGSIHIRTQSNEDVIKPESLVPFKIDKQTAINKFRTWLKKRYLSPGNLKILAREEKIHGVYIPFWTFDADTNSFYTAEKGIYYYDTERVYVKDGKGGGRYEQRRVRKTRWYPTSGVYRHYFNDVLVCASNQEGRNLIKRIEPFYTTELVPYRSEYLPGFCAEKYSIGLEEGFIEARARMDSELRKLITRHIAADEVRNLRVRTSYSNVKFKHILLPVWIAAYRYGDRIYKFVVNGQTGLVKGEAPVSIVKAAAIAVVVLSLIVLYYFYRTNG</sequence>
<organism evidence="2 3">
    <name type="scientific">Thermoclostridium stercorarium subsp. thermolacticum DSM 2910</name>
    <dbReference type="NCBI Taxonomy" id="1121336"/>
    <lineage>
        <taxon>Bacteria</taxon>
        <taxon>Bacillati</taxon>
        <taxon>Bacillota</taxon>
        <taxon>Clostridia</taxon>
        <taxon>Eubacteriales</taxon>
        <taxon>Oscillospiraceae</taxon>
        <taxon>Thermoclostridium</taxon>
    </lineage>
</organism>
<dbReference type="EMBL" id="CP014672">
    <property type="protein sequence ID" value="ANW98299.1"/>
    <property type="molecule type" value="Genomic_DNA"/>
</dbReference>
<proteinExistence type="predicted"/>